<evidence type="ECO:0000256" key="1">
    <source>
        <dbReference type="SAM" id="MobiDB-lite"/>
    </source>
</evidence>
<accession>A0A4C1XE31</accession>
<gene>
    <name evidence="2" type="ORF">EVAR_50811_1</name>
</gene>
<reference evidence="2 3" key="1">
    <citation type="journal article" date="2019" name="Commun. Biol.">
        <title>The bagworm genome reveals a unique fibroin gene that provides high tensile strength.</title>
        <authorList>
            <person name="Kono N."/>
            <person name="Nakamura H."/>
            <person name="Ohtoshi R."/>
            <person name="Tomita M."/>
            <person name="Numata K."/>
            <person name="Arakawa K."/>
        </authorList>
    </citation>
    <scope>NUCLEOTIDE SEQUENCE [LARGE SCALE GENOMIC DNA]</scope>
</reference>
<dbReference type="AlphaFoldDB" id="A0A4C1XE31"/>
<feature type="region of interest" description="Disordered" evidence="1">
    <location>
        <begin position="114"/>
        <end position="140"/>
    </location>
</feature>
<name>A0A4C1XE31_EUMVA</name>
<dbReference type="EMBL" id="BGZK01000814">
    <property type="protein sequence ID" value="GBP61443.1"/>
    <property type="molecule type" value="Genomic_DNA"/>
</dbReference>
<sequence length="205" mass="22839">MLIPFKASMSDMSALPSYASIASTNPSTDSSVVPENLVEHRGKLPRQTAANMMNRGYLDLEHAQRLRLQGRHHVKRQLSPLERIATLDYRHRRPICLVAGTILRSASQATYQVNSGASHTDRMTYAGFDQNPDQDRNQKRHREPVAWLGEGDGGGSHWVSPLNRRAAIYMGLIFAGGTQQGTRMPLYVKLRARINPEIPSCAPLP</sequence>
<dbReference type="Proteomes" id="UP000299102">
    <property type="component" value="Unassembled WGS sequence"/>
</dbReference>
<comment type="caution">
    <text evidence="2">The sequence shown here is derived from an EMBL/GenBank/DDBJ whole genome shotgun (WGS) entry which is preliminary data.</text>
</comment>
<protein>
    <submittedName>
        <fullName evidence="2">Uncharacterized protein</fullName>
    </submittedName>
</protein>
<evidence type="ECO:0000313" key="3">
    <source>
        <dbReference type="Proteomes" id="UP000299102"/>
    </source>
</evidence>
<organism evidence="2 3">
    <name type="scientific">Eumeta variegata</name>
    <name type="common">Bagworm moth</name>
    <name type="synonym">Eumeta japonica</name>
    <dbReference type="NCBI Taxonomy" id="151549"/>
    <lineage>
        <taxon>Eukaryota</taxon>
        <taxon>Metazoa</taxon>
        <taxon>Ecdysozoa</taxon>
        <taxon>Arthropoda</taxon>
        <taxon>Hexapoda</taxon>
        <taxon>Insecta</taxon>
        <taxon>Pterygota</taxon>
        <taxon>Neoptera</taxon>
        <taxon>Endopterygota</taxon>
        <taxon>Lepidoptera</taxon>
        <taxon>Glossata</taxon>
        <taxon>Ditrysia</taxon>
        <taxon>Tineoidea</taxon>
        <taxon>Psychidae</taxon>
        <taxon>Oiketicinae</taxon>
        <taxon>Eumeta</taxon>
    </lineage>
</organism>
<evidence type="ECO:0000313" key="2">
    <source>
        <dbReference type="EMBL" id="GBP61443.1"/>
    </source>
</evidence>
<proteinExistence type="predicted"/>
<keyword evidence="3" id="KW-1185">Reference proteome</keyword>